<dbReference type="Proteomes" id="UP001148662">
    <property type="component" value="Unassembled WGS sequence"/>
</dbReference>
<reference evidence="1" key="1">
    <citation type="submission" date="2022-07" db="EMBL/GenBank/DDBJ databases">
        <title>Genome Sequence of Phlebia brevispora.</title>
        <authorList>
            <person name="Buettner E."/>
        </authorList>
    </citation>
    <scope>NUCLEOTIDE SEQUENCE</scope>
    <source>
        <strain evidence="1">MPL23</strain>
    </source>
</reference>
<proteinExistence type="predicted"/>
<evidence type="ECO:0000313" key="1">
    <source>
        <dbReference type="EMBL" id="KAJ3528148.1"/>
    </source>
</evidence>
<organism evidence="1 2">
    <name type="scientific">Phlebia brevispora</name>
    <dbReference type="NCBI Taxonomy" id="194682"/>
    <lineage>
        <taxon>Eukaryota</taxon>
        <taxon>Fungi</taxon>
        <taxon>Dikarya</taxon>
        <taxon>Basidiomycota</taxon>
        <taxon>Agaricomycotina</taxon>
        <taxon>Agaricomycetes</taxon>
        <taxon>Polyporales</taxon>
        <taxon>Meruliaceae</taxon>
        <taxon>Phlebia</taxon>
    </lineage>
</organism>
<comment type="caution">
    <text evidence="1">The sequence shown here is derived from an EMBL/GenBank/DDBJ whole genome shotgun (WGS) entry which is preliminary data.</text>
</comment>
<dbReference type="EMBL" id="JANHOG010002039">
    <property type="protein sequence ID" value="KAJ3528148.1"/>
    <property type="molecule type" value="Genomic_DNA"/>
</dbReference>
<accession>A0ACC1RY74</accession>
<name>A0ACC1RY74_9APHY</name>
<evidence type="ECO:0000313" key="2">
    <source>
        <dbReference type="Proteomes" id="UP001148662"/>
    </source>
</evidence>
<keyword evidence="2" id="KW-1185">Reference proteome</keyword>
<gene>
    <name evidence="1" type="ORF">NM688_g8034</name>
</gene>
<protein>
    <submittedName>
        <fullName evidence="1">Uncharacterized protein</fullName>
    </submittedName>
</protein>
<sequence length="230" mass="23881">MLTTLVPLTALFSFAAVGLQHASAQIVVNGQIFTNGLAIVDAPQPGTTLHAGATQSVAIDISGDGHLPSSASTPGSSDSTRFDSLEVYLISYTNSFNLTVSSGSGLLTQEAGSTVKHIDWLIDPCIQSGNYNLTFYEGSHINGTPYFTITPLPIEIQNTSPSSTCANGTNPIQAYPQAQSAPDQSPWLNSDNTTSNVTYPSVGAGVSTRSPVFAMAASALCAVSVVFAFL</sequence>